<evidence type="ECO:0000313" key="1">
    <source>
        <dbReference type="EMBL" id="SJM89586.1"/>
    </source>
</evidence>
<proteinExistence type="predicted"/>
<dbReference type="EMBL" id="FUKJ01000027">
    <property type="protein sequence ID" value="SJM89586.1"/>
    <property type="molecule type" value="Genomic_DNA"/>
</dbReference>
<dbReference type="Proteomes" id="UP000195442">
    <property type="component" value="Unassembled WGS sequence"/>
</dbReference>
<protein>
    <submittedName>
        <fullName evidence="1">Uncharacterized protein</fullName>
    </submittedName>
</protein>
<evidence type="ECO:0000313" key="2">
    <source>
        <dbReference type="Proteomes" id="UP000195442"/>
    </source>
</evidence>
<sequence length="22" mass="2469">MVESTILSNQHLEGFLLVNLPN</sequence>
<keyword evidence="2" id="KW-1185">Reference proteome</keyword>
<accession>A0A1R4H060</accession>
<organism evidence="1 2">
    <name type="scientific">Crenothrix polyspora</name>
    <dbReference type="NCBI Taxonomy" id="360316"/>
    <lineage>
        <taxon>Bacteria</taxon>
        <taxon>Pseudomonadati</taxon>
        <taxon>Pseudomonadota</taxon>
        <taxon>Gammaproteobacteria</taxon>
        <taxon>Methylococcales</taxon>
        <taxon>Crenotrichaceae</taxon>
        <taxon>Crenothrix</taxon>
    </lineage>
</organism>
<gene>
    <name evidence="1" type="ORF">CRENPOLYSF2_1220004</name>
</gene>
<name>A0A1R4H060_9GAMM</name>
<dbReference type="AlphaFoldDB" id="A0A1R4H060"/>
<reference evidence="2" key="1">
    <citation type="submission" date="2017-02" db="EMBL/GenBank/DDBJ databases">
        <authorList>
            <person name="Daims H."/>
        </authorList>
    </citation>
    <scope>NUCLEOTIDE SEQUENCE [LARGE SCALE GENOMIC DNA]</scope>
</reference>